<dbReference type="EMBL" id="QGKL01000010">
    <property type="protein sequence ID" value="PWQ98810.1"/>
    <property type="molecule type" value="Genomic_DNA"/>
</dbReference>
<comment type="caution">
    <text evidence="3">The sequence shown here is derived from an EMBL/GenBank/DDBJ whole genome shotgun (WGS) entry which is preliminary data.</text>
</comment>
<dbReference type="AlphaFoldDB" id="A0A317CQX3"/>
<feature type="chain" id="PRO_5016307672" description="DUF4124 domain-containing protein" evidence="1">
    <location>
        <begin position="20"/>
        <end position="192"/>
    </location>
</feature>
<evidence type="ECO:0000313" key="4">
    <source>
        <dbReference type="Proteomes" id="UP000245506"/>
    </source>
</evidence>
<evidence type="ECO:0000259" key="2">
    <source>
        <dbReference type="Pfam" id="PF13511"/>
    </source>
</evidence>
<keyword evidence="4" id="KW-1185">Reference proteome</keyword>
<gene>
    <name evidence="3" type="ORF">DKT75_03120</name>
</gene>
<protein>
    <recommendedName>
        <fullName evidence="2">DUF4124 domain-containing protein</fullName>
    </recommendedName>
</protein>
<sequence length="192" mass="20767">MRNYLLLILGACAPSILMAGMFSWTDKSGNLVFGDTPPQGVTAIPLNPPKLTVLEGFADRYQAAETEMKAKPPASRAVVSKPKVVVYEQLNVIAPKQSQAIRANDGDVSVALSFSPKLRPGDKIVFNLDGKEVLTGTSKVANMTNLDRGSHTLTVSIINRLSRKLISSEAIKFVVLRSTTLNKKPLNPYASE</sequence>
<name>A0A317CQX3_9GAMM</name>
<feature type="signal peptide" evidence="1">
    <location>
        <begin position="1"/>
        <end position="19"/>
    </location>
</feature>
<reference evidence="3 4" key="1">
    <citation type="submission" date="2018-05" db="EMBL/GenBank/DDBJ databases">
        <title>Leucothrix arctica sp. nov., isolated from Arctic seawater.</title>
        <authorList>
            <person name="Choi A."/>
            <person name="Baek K."/>
        </authorList>
    </citation>
    <scope>NUCLEOTIDE SEQUENCE [LARGE SCALE GENOMIC DNA]</scope>
    <source>
        <strain evidence="3 4">IMCC9719</strain>
    </source>
</reference>
<dbReference type="RefSeq" id="WP_109821966.1">
    <property type="nucleotide sequence ID" value="NZ_QGKL01000010.1"/>
</dbReference>
<accession>A0A317CQX3</accession>
<dbReference type="OrthoDB" id="7062774at2"/>
<keyword evidence="1" id="KW-0732">Signal</keyword>
<dbReference type="Proteomes" id="UP000245506">
    <property type="component" value="Unassembled WGS sequence"/>
</dbReference>
<organism evidence="3 4">
    <name type="scientific">Leucothrix arctica</name>
    <dbReference type="NCBI Taxonomy" id="1481894"/>
    <lineage>
        <taxon>Bacteria</taxon>
        <taxon>Pseudomonadati</taxon>
        <taxon>Pseudomonadota</taxon>
        <taxon>Gammaproteobacteria</taxon>
        <taxon>Thiotrichales</taxon>
        <taxon>Thiotrichaceae</taxon>
        <taxon>Leucothrix</taxon>
    </lineage>
</organism>
<proteinExistence type="predicted"/>
<dbReference type="InterPro" id="IPR025392">
    <property type="entry name" value="DUF4124"/>
</dbReference>
<dbReference type="Pfam" id="PF13511">
    <property type="entry name" value="DUF4124"/>
    <property type="match status" value="1"/>
</dbReference>
<feature type="domain" description="DUF4124" evidence="2">
    <location>
        <begin position="11"/>
        <end position="50"/>
    </location>
</feature>
<evidence type="ECO:0000256" key="1">
    <source>
        <dbReference type="SAM" id="SignalP"/>
    </source>
</evidence>
<evidence type="ECO:0000313" key="3">
    <source>
        <dbReference type="EMBL" id="PWQ98810.1"/>
    </source>
</evidence>